<reference evidence="1 2" key="1">
    <citation type="submission" date="2021-03" db="EMBL/GenBank/DDBJ databases">
        <title>Antimicrobial resistance genes in bacteria isolated from Japanese honey, and their potential for conferring macrolide and lincosamide resistance in the American foulbrood pathogen Paenibacillus larvae.</title>
        <authorList>
            <person name="Okamoto M."/>
            <person name="Kumagai M."/>
            <person name="Kanamori H."/>
            <person name="Takamatsu D."/>
        </authorList>
    </citation>
    <scope>NUCLEOTIDE SEQUENCE [LARGE SCALE GENOMIC DNA]</scope>
    <source>
        <strain evidence="1 2">J42TS3</strain>
    </source>
</reference>
<dbReference type="Pfam" id="PF04883">
    <property type="entry name" value="HK97-gp10_like"/>
    <property type="match status" value="1"/>
</dbReference>
<dbReference type="Proteomes" id="UP000679992">
    <property type="component" value="Unassembled WGS sequence"/>
</dbReference>
<dbReference type="InterPro" id="IPR010064">
    <property type="entry name" value="HK97-gp10_tail"/>
</dbReference>
<gene>
    <name evidence="1" type="ORF">J42TS3_42850</name>
</gene>
<evidence type="ECO:0000313" key="2">
    <source>
        <dbReference type="Proteomes" id="UP000679992"/>
    </source>
</evidence>
<proteinExistence type="predicted"/>
<keyword evidence="2" id="KW-1185">Reference proteome</keyword>
<dbReference type="RefSeq" id="WP_213656272.1">
    <property type="nucleotide sequence ID" value="NZ_BOSL01000017.1"/>
</dbReference>
<name>A0ABQ4MGY3_9BACL</name>
<sequence length="140" mass="15473">MALSFDFDISQLAELIEKSPEVAAEAARIGMHDVLDAWKAEAVDVAPIDEGTLRRTITVEQIEGTGANLTGSISANAVVNTRSGRFNYAYYIHEEDAGGKNLRTPGTVKQFLDEPAKKNERKWQQHIEDEINSGLERAGW</sequence>
<evidence type="ECO:0008006" key="3">
    <source>
        <dbReference type="Google" id="ProtNLM"/>
    </source>
</evidence>
<comment type="caution">
    <text evidence="1">The sequence shown here is derived from an EMBL/GenBank/DDBJ whole genome shotgun (WGS) entry which is preliminary data.</text>
</comment>
<protein>
    <recommendedName>
        <fullName evidence="3">HK97 gp10 family phage protein</fullName>
    </recommendedName>
</protein>
<organism evidence="1 2">
    <name type="scientific">Paenibacillus vini</name>
    <dbReference type="NCBI Taxonomy" id="1476024"/>
    <lineage>
        <taxon>Bacteria</taxon>
        <taxon>Bacillati</taxon>
        <taxon>Bacillota</taxon>
        <taxon>Bacilli</taxon>
        <taxon>Bacillales</taxon>
        <taxon>Paenibacillaceae</taxon>
        <taxon>Paenibacillus</taxon>
    </lineage>
</organism>
<accession>A0ABQ4MGY3</accession>
<dbReference type="EMBL" id="BOSL01000017">
    <property type="protein sequence ID" value="GIP55250.1"/>
    <property type="molecule type" value="Genomic_DNA"/>
</dbReference>
<evidence type="ECO:0000313" key="1">
    <source>
        <dbReference type="EMBL" id="GIP55250.1"/>
    </source>
</evidence>